<feature type="domain" description="RDRP core" evidence="2">
    <location>
        <begin position="27"/>
        <end position="70"/>
    </location>
</feature>
<dbReference type="Pfam" id="PF05183">
    <property type="entry name" value="RdRP"/>
    <property type="match status" value="1"/>
</dbReference>
<protein>
    <recommendedName>
        <fullName evidence="1">RNA-dependent RNA polymerase</fullName>
        <ecNumber evidence="1">2.7.7.48</ecNumber>
    </recommendedName>
</protein>
<dbReference type="GO" id="GO:0003723">
    <property type="term" value="F:RNA binding"/>
    <property type="evidence" value="ECO:0007669"/>
    <property type="project" value="UniProtKB-KW"/>
</dbReference>
<dbReference type="EC" id="2.7.7.48" evidence="1"/>
<dbReference type="AlphaFoldDB" id="A0A8S3ARU3"/>
<evidence type="ECO:0000313" key="4">
    <source>
        <dbReference type="EMBL" id="CAF4746981.1"/>
    </source>
</evidence>
<dbReference type="Proteomes" id="UP000681720">
    <property type="component" value="Unassembled WGS sequence"/>
</dbReference>
<dbReference type="EMBL" id="CAJOBJ010137137">
    <property type="protein sequence ID" value="CAF4746981.1"/>
    <property type="molecule type" value="Genomic_DNA"/>
</dbReference>
<evidence type="ECO:0000313" key="5">
    <source>
        <dbReference type="Proteomes" id="UP000681720"/>
    </source>
</evidence>
<gene>
    <name evidence="3" type="ORF">BYL167_LOCUS32088</name>
    <name evidence="4" type="ORF">GIL414_LOCUS44981</name>
</gene>
<accession>A0A8S3ARU3</accession>
<reference evidence="4" key="1">
    <citation type="submission" date="2021-02" db="EMBL/GenBank/DDBJ databases">
        <authorList>
            <person name="Nowell W R."/>
        </authorList>
    </citation>
    <scope>NUCLEOTIDE SEQUENCE</scope>
</reference>
<keyword evidence="1" id="KW-0808">Transferase</keyword>
<evidence type="ECO:0000256" key="1">
    <source>
        <dbReference type="RuleBase" id="RU363098"/>
    </source>
</evidence>
<keyword evidence="1" id="KW-0548">Nucleotidyltransferase</keyword>
<evidence type="ECO:0000313" key="3">
    <source>
        <dbReference type="EMBL" id="CAF4413120.1"/>
    </source>
</evidence>
<proteinExistence type="inferred from homology"/>
<comment type="caution">
    <text evidence="4">The sequence shown here is derived from an EMBL/GenBank/DDBJ whole genome shotgun (WGS) entry which is preliminary data.</text>
</comment>
<feature type="non-terminal residue" evidence="4">
    <location>
        <position position="72"/>
    </location>
</feature>
<dbReference type="Proteomes" id="UP000681967">
    <property type="component" value="Unassembled WGS sequence"/>
</dbReference>
<dbReference type="EMBL" id="CAJOBH010058473">
    <property type="protein sequence ID" value="CAF4413120.1"/>
    <property type="molecule type" value="Genomic_DNA"/>
</dbReference>
<evidence type="ECO:0000259" key="2">
    <source>
        <dbReference type="Pfam" id="PF05183"/>
    </source>
</evidence>
<dbReference type="InterPro" id="IPR057596">
    <property type="entry name" value="RDRP_core"/>
</dbReference>
<organism evidence="4 5">
    <name type="scientific">Rotaria magnacalcarata</name>
    <dbReference type="NCBI Taxonomy" id="392030"/>
    <lineage>
        <taxon>Eukaryota</taxon>
        <taxon>Metazoa</taxon>
        <taxon>Spiralia</taxon>
        <taxon>Gnathifera</taxon>
        <taxon>Rotifera</taxon>
        <taxon>Eurotatoria</taxon>
        <taxon>Bdelloidea</taxon>
        <taxon>Philodinida</taxon>
        <taxon>Philodinidae</taxon>
        <taxon>Rotaria</taxon>
    </lineage>
</organism>
<sequence>MRHSLSQDVHDFCLVYLKPDPPNIYFNDDNNHMTEYFRELFLSGIDFGGSRYHLFGASNSQLKDHSFWFIRA</sequence>
<keyword evidence="1" id="KW-0696">RNA-directed RNA polymerase</keyword>
<comment type="similarity">
    <text evidence="1">Belongs to the RdRP family.</text>
</comment>
<name>A0A8S3ARU3_9BILA</name>
<keyword evidence="1" id="KW-0694">RNA-binding</keyword>
<dbReference type="GO" id="GO:0003968">
    <property type="term" value="F:RNA-directed RNA polymerase activity"/>
    <property type="evidence" value="ECO:0007669"/>
    <property type="project" value="UniProtKB-KW"/>
</dbReference>
<comment type="catalytic activity">
    <reaction evidence="1">
        <text>RNA(n) + a ribonucleoside 5'-triphosphate = RNA(n+1) + diphosphate</text>
        <dbReference type="Rhea" id="RHEA:21248"/>
        <dbReference type="Rhea" id="RHEA-COMP:14527"/>
        <dbReference type="Rhea" id="RHEA-COMP:17342"/>
        <dbReference type="ChEBI" id="CHEBI:33019"/>
        <dbReference type="ChEBI" id="CHEBI:61557"/>
        <dbReference type="ChEBI" id="CHEBI:140395"/>
        <dbReference type="EC" id="2.7.7.48"/>
    </reaction>
</comment>